<comment type="caution">
    <text evidence="2">The sequence shown here is derived from an EMBL/GenBank/DDBJ whole genome shotgun (WGS) entry which is preliminary data.</text>
</comment>
<name>A0A7J8BA84_ROUAE</name>
<feature type="compositionally biased region" description="Basic and acidic residues" evidence="1">
    <location>
        <begin position="93"/>
        <end position="102"/>
    </location>
</feature>
<evidence type="ECO:0000313" key="3">
    <source>
        <dbReference type="Proteomes" id="UP000593571"/>
    </source>
</evidence>
<sequence length="180" mass="19432">MSATTHTDPSLNLSPLVLPRNTPREIFLEPPHSTDRRGGLEVRAGFISQPGPGTRDCLFAFRQTFCVPSPPVQTADPSRTACGLPPLPTLRRPAREPSRSEKPQGPSEVTRGSTSLHCLHLQGLPLAPSRSQSPHKGPGDSSARPVLPVPMQTTYTHCPTPPPATRSDGARETWAGQWRA</sequence>
<evidence type="ECO:0000313" key="2">
    <source>
        <dbReference type="EMBL" id="KAF6395389.1"/>
    </source>
</evidence>
<keyword evidence="3" id="KW-1185">Reference proteome</keyword>
<evidence type="ECO:0000256" key="1">
    <source>
        <dbReference type="SAM" id="MobiDB-lite"/>
    </source>
</evidence>
<protein>
    <submittedName>
        <fullName evidence="2">Uncharacterized protein</fullName>
    </submittedName>
</protein>
<dbReference type="Proteomes" id="UP000593571">
    <property type="component" value="Unassembled WGS sequence"/>
</dbReference>
<accession>A0A7J8BA84</accession>
<feature type="region of interest" description="Disordered" evidence="1">
    <location>
        <begin position="125"/>
        <end position="180"/>
    </location>
</feature>
<gene>
    <name evidence="2" type="ORF">HJG63_009946</name>
</gene>
<proteinExistence type="predicted"/>
<dbReference type="EMBL" id="JACASE010000018">
    <property type="protein sequence ID" value="KAF6395389.1"/>
    <property type="molecule type" value="Genomic_DNA"/>
</dbReference>
<reference evidence="2 3" key="1">
    <citation type="journal article" date="2020" name="Nature">
        <title>Six reference-quality genomes reveal evolution of bat adaptations.</title>
        <authorList>
            <person name="Jebb D."/>
            <person name="Huang Z."/>
            <person name="Pippel M."/>
            <person name="Hughes G.M."/>
            <person name="Lavrichenko K."/>
            <person name="Devanna P."/>
            <person name="Winkler S."/>
            <person name="Jermiin L.S."/>
            <person name="Skirmuntt E.C."/>
            <person name="Katzourakis A."/>
            <person name="Burkitt-Gray L."/>
            <person name="Ray D.A."/>
            <person name="Sullivan K.A.M."/>
            <person name="Roscito J.G."/>
            <person name="Kirilenko B.M."/>
            <person name="Davalos L.M."/>
            <person name="Corthals A.P."/>
            <person name="Power M.L."/>
            <person name="Jones G."/>
            <person name="Ransome R.D."/>
            <person name="Dechmann D.K.N."/>
            <person name="Locatelli A.G."/>
            <person name="Puechmaille S.J."/>
            <person name="Fedrigo O."/>
            <person name="Jarvis E.D."/>
            <person name="Hiller M."/>
            <person name="Vernes S.C."/>
            <person name="Myers E.W."/>
            <person name="Teeling E.C."/>
        </authorList>
    </citation>
    <scope>NUCLEOTIDE SEQUENCE [LARGE SCALE GENOMIC DNA]</scope>
    <source>
        <strain evidence="2">MRouAeg1</strain>
        <tissue evidence="2">Muscle</tissue>
    </source>
</reference>
<feature type="region of interest" description="Disordered" evidence="1">
    <location>
        <begin position="69"/>
        <end position="113"/>
    </location>
</feature>
<organism evidence="2 3">
    <name type="scientific">Rousettus aegyptiacus</name>
    <name type="common">Egyptian fruit bat</name>
    <name type="synonym">Pteropus aegyptiacus</name>
    <dbReference type="NCBI Taxonomy" id="9407"/>
    <lineage>
        <taxon>Eukaryota</taxon>
        <taxon>Metazoa</taxon>
        <taxon>Chordata</taxon>
        <taxon>Craniata</taxon>
        <taxon>Vertebrata</taxon>
        <taxon>Euteleostomi</taxon>
        <taxon>Mammalia</taxon>
        <taxon>Eutheria</taxon>
        <taxon>Laurasiatheria</taxon>
        <taxon>Chiroptera</taxon>
        <taxon>Yinpterochiroptera</taxon>
        <taxon>Pteropodoidea</taxon>
        <taxon>Pteropodidae</taxon>
        <taxon>Rousettinae</taxon>
        <taxon>Rousettus</taxon>
    </lineage>
</organism>
<dbReference type="AlphaFoldDB" id="A0A7J8BA84"/>